<dbReference type="EMBL" id="MU266804">
    <property type="protein sequence ID" value="KAH7918333.1"/>
    <property type="molecule type" value="Genomic_DNA"/>
</dbReference>
<proteinExistence type="predicted"/>
<accession>A0ACB8AZP7</accession>
<evidence type="ECO:0000313" key="1">
    <source>
        <dbReference type="EMBL" id="KAH7918333.1"/>
    </source>
</evidence>
<name>A0ACB8AZP7_9AGAM</name>
<evidence type="ECO:0000313" key="2">
    <source>
        <dbReference type="Proteomes" id="UP000790709"/>
    </source>
</evidence>
<dbReference type="Proteomes" id="UP000790709">
    <property type="component" value="Unassembled WGS sequence"/>
</dbReference>
<comment type="caution">
    <text evidence="1">The sequence shown here is derived from an EMBL/GenBank/DDBJ whole genome shotgun (WGS) entry which is preliminary data.</text>
</comment>
<keyword evidence="2" id="KW-1185">Reference proteome</keyword>
<organism evidence="1 2">
    <name type="scientific">Leucogyrophana mollusca</name>
    <dbReference type="NCBI Taxonomy" id="85980"/>
    <lineage>
        <taxon>Eukaryota</taxon>
        <taxon>Fungi</taxon>
        <taxon>Dikarya</taxon>
        <taxon>Basidiomycota</taxon>
        <taxon>Agaricomycotina</taxon>
        <taxon>Agaricomycetes</taxon>
        <taxon>Agaricomycetidae</taxon>
        <taxon>Boletales</taxon>
        <taxon>Boletales incertae sedis</taxon>
        <taxon>Leucogyrophana</taxon>
    </lineage>
</organism>
<protein>
    <submittedName>
        <fullName evidence="1">Uncharacterized protein</fullName>
    </submittedName>
</protein>
<sequence>MTGSQEFFPDFSGDPYDFSVSQGNALNADLQPVDPLRLIDQWNFVRYPDKSPTGGGSAQQYFDENLSLEQYPLALQHQDAEDISVANFLAPQAVDYQQTTSTTHAPALPTTDRGSGRSASDKLSTSSRGSRARSRRQPGAHIDVRTLVFYETQVSQEVRANTAGHHTDDPALTAKILSAAKAIVLQDKLSDETVELFTIPAEANIRARTALRNARADIVLTEPGATGVTVMPKHTQSTMAEFLQHGFIHLIAMRSSKCFDPHGLGSTKDKNPPQDHERMMFGLFTPTAEGIAATTHEISARASQLLEDDRFVGQCLDFALNDNIQKIVNTVMRGGDVLGLVLRRRGVLTVANGGRFLAVILTSIHYCLFRRAFSRERRDAVVHQEIVLFGTRIDRTLRHKLAAEAEFQKALNSFINETIRMHVAISSPEHE</sequence>
<reference evidence="1" key="1">
    <citation type="journal article" date="2021" name="New Phytol.">
        <title>Evolutionary innovations through gain and loss of genes in the ectomycorrhizal Boletales.</title>
        <authorList>
            <person name="Wu G."/>
            <person name="Miyauchi S."/>
            <person name="Morin E."/>
            <person name="Kuo A."/>
            <person name="Drula E."/>
            <person name="Varga T."/>
            <person name="Kohler A."/>
            <person name="Feng B."/>
            <person name="Cao Y."/>
            <person name="Lipzen A."/>
            <person name="Daum C."/>
            <person name="Hundley H."/>
            <person name="Pangilinan J."/>
            <person name="Johnson J."/>
            <person name="Barry K."/>
            <person name="LaButti K."/>
            <person name="Ng V."/>
            <person name="Ahrendt S."/>
            <person name="Min B."/>
            <person name="Choi I.G."/>
            <person name="Park H."/>
            <person name="Plett J.M."/>
            <person name="Magnuson J."/>
            <person name="Spatafora J.W."/>
            <person name="Nagy L.G."/>
            <person name="Henrissat B."/>
            <person name="Grigoriev I.V."/>
            <person name="Yang Z.L."/>
            <person name="Xu J."/>
            <person name="Martin F.M."/>
        </authorList>
    </citation>
    <scope>NUCLEOTIDE SEQUENCE</scope>
    <source>
        <strain evidence="1">KUC20120723A-06</strain>
    </source>
</reference>
<gene>
    <name evidence="1" type="ORF">BV22DRAFT_1134668</name>
</gene>